<evidence type="ECO:0000313" key="2">
    <source>
        <dbReference type="Proteomes" id="UP000320776"/>
    </source>
</evidence>
<dbReference type="RefSeq" id="WP_144350070.1">
    <property type="nucleotide sequence ID" value="NZ_CP036259.1"/>
</dbReference>
<evidence type="ECO:0000313" key="1">
    <source>
        <dbReference type="EMBL" id="QDR80466.1"/>
    </source>
</evidence>
<dbReference type="Proteomes" id="UP000320776">
    <property type="component" value="Chromosome"/>
</dbReference>
<dbReference type="OrthoDB" id="1686741at2"/>
<proteinExistence type="predicted"/>
<dbReference type="EMBL" id="CP036259">
    <property type="protein sequence ID" value="QDR80466.1"/>
    <property type="molecule type" value="Genomic_DNA"/>
</dbReference>
<protein>
    <submittedName>
        <fullName evidence="1">Uncharacterized protein</fullName>
    </submittedName>
</protein>
<name>A0A517DT51_9FIRM</name>
<sequence>MAKIIKLIRADKSGVYALPEGCGWTFAVVQSISVDGKPVKEGRYAVDADNTAVDIYDAKDNSVVTVILK</sequence>
<accession>A0A517DT51</accession>
<keyword evidence="2" id="KW-1185">Reference proteome</keyword>
<gene>
    <name evidence="1" type="ORF">SPTER_17930</name>
</gene>
<dbReference type="AlphaFoldDB" id="A0A517DT51"/>
<reference evidence="1 2" key="1">
    <citation type="submission" date="2019-02" db="EMBL/GenBank/DDBJ databases">
        <title>Closed genome of Sporomusa termitida DSM 4440.</title>
        <authorList>
            <person name="Poehlein A."/>
            <person name="Daniel R."/>
        </authorList>
    </citation>
    <scope>NUCLEOTIDE SEQUENCE [LARGE SCALE GENOMIC DNA]</scope>
    <source>
        <strain evidence="1 2">DSM 4440</strain>
    </source>
</reference>
<organism evidence="1 2">
    <name type="scientific">Sporomusa termitida</name>
    <dbReference type="NCBI Taxonomy" id="2377"/>
    <lineage>
        <taxon>Bacteria</taxon>
        <taxon>Bacillati</taxon>
        <taxon>Bacillota</taxon>
        <taxon>Negativicutes</taxon>
        <taxon>Selenomonadales</taxon>
        <taxon>Sporomusaceae</taxon>
        <taxon>Sporomusa</taxon>
    </lineage>
</organism>
<dbReference type="KEGG" id="sted:SPTER_17930"/>